<evidence type="ECO:0000256" key="1">
    <source>
        <dbReference type="ARBA" id="ARBA00022723"/>
    </source>
</evidence>
<keyword evidence="8" id="KW-1185">Reference proteome</keyword>
<keyword evidence="3" id="KW-0862">Zinc</keyword>
<keyword evidence="2 4" id="KW-0863">Zinc-finger</keyword>
<name>A0A9W7E4P9_9STRA</name>
<sequence length="157" mass="16508">MSDEAAPTTPPVIGCSKCGKSSVDVGFELMTCSGCKNNASTTLVTAARYCSKECQKADWKVHKKVCPSVTAKSKPKPKHQETAPEVTADGSGFMTFEDYMGKNPNVFSDPITAMMNDGALESGWEDELGAAVNEAIEAGLMEGGNSEGDGGEDQDKS</sequence>
<organism evidence="7 8">
    <name type="scientific">Triparma strigata</name>
    <dbReference type="NCBI Taxonomy" id="1606541"/>
    <lineage>
        <taxon>Eukaryota</taxon>
        <taxon>Sar</taxon>
        <taxon>Stramenopiles</taxon>
        <taxon>Ochrophyta</taxon>
        <taxon>Bolidophyceae</taxon>
        <taxon>Parmales</taxon>
        <taxon>Triparmaceae</taxon>
        <taxon>Triparma</taxon>
    </lineage>
</organism>
<gene>
    <name evidence="7" type="ORF">TrST_g8441</name>
</gene>
<evidence type="ECO:0000259" key="6">
    <source>
        <dbReference type="PROSITE" id="PS50865"/>
    </source>
</evidence>
<keyword evidence="1" id="KW-0479">Metal-binding</keyword>
<dbReference type="PROSITE" id="PS50865">
    <property type="entry name" value="ZF_MYND_2"/>
    <property type="match status" value="1"/>
</dbReference>
<dbReference type="Proteomes" id="UP001165085">
    <property type="component" value="Unassembled WGS sequence"/>
</dbReference>
<dbReference type="AlphaFoldDB" id="A0A9W7E4P9"/>
<dbReference type="OrthoDB" id="496827at2759"/>
<reference evidence="8" key="1">
    <citation type="journal article" date="2023" name="Commun. Biol.">
        <title>Genome analysis of Parmales, the sister group of diatoms, reveals the evolutionary specialization of diatoms from phago-mixotrophs to photoautotrophs.</title>
        <authorList>
            <person name="Ban H."/>
            <person name="Sato S."/>
            <person name="Yoshikawa S."/>
            <person name="Yamada K."/>
            <person name="Nakamura Y."/>
            <person name="Ichinomiya M."/>
            <person name="Sato N."/>
            <person name="Blanc-Mathieu R."/>
            <person name="Endo H."/>
            <person name="Kuwata A."/>
            <person name="Ogata H."/>
        </authorList>
    </citation>
    <scope>NUCLEOTIDE SEQUENCE [LARGE SCALE GENOMIC DNA]</scope>
    <source>
        <strain evidence="8">NIES 3701</strain>
    </source>
</reference>
<feature type="domain" description="MYND-type" evidence="6">
    <location>
        <begin position="15"/>
        <end position="66"/>
    </location>
</feature>
<feature type="region of interest" description="Disordered" evidence="5">
    <location>
        <begin position="136"/>
        <end position="157"/>
    </location>
</feature>
<evidence type="ECO:0000256" key="5">
    <source>
        <dbReference type="SAM" id="MobiDB-lite"/>
    </source>
</evidence>
<evidence type="ECO:0000313" key="8">
    <source>
        <dbReference type="Proteomes" id="UP001165085"/>
    </source>
</evidence>
<dbReference type="SUPFAM" id="SSF144232">
    <property type="entry name" value="HIT/MYND zinc finger-like"/>
    <property type="match status" value="1"/>
</dbReference>
<evidence type="ECO:0000256" key="4">
    <source>
        <dbReference type="PROSITE-ProRule" id="PRU00134"/>
    </source>
</evidence>
<dbReference type="Pfam" id="PF01753">
    <property type="entry name" value="zf-MYND"/>
    <property type="match status" value="1"/>
</dbReference>
<accession>A0A9W7E4P9</accession>
<evidence type="ECO:0000256" key="3">
    <source>
        <dbReference type="ARBA" id="ARBA00022833"/>
    </source>
</evidence>
<dbReference type="Gene3D" id="6.10.140.2220">
    <property type="match status" value="1"/>
</dbReference>
<dbReference type="InterPro" id="IPR002893">
    <property type="entry name" value="Znf_MYND"/>
</dbReference>
<proteinExistence type="predicted"/>
<evidence type="ECO:0000256" key="2">
    <source>
        <dbReference type="ARBA" id="ARBA00022771"/>
    </source>
</evidence>
<evidence type="ECO:0000313" key="7">
    <source>
        <dbReference type="EMBL" id="GMH65628.1"/>
    </source>
</evidence>
<dbReference type="GO" id="GO:0008270">
    <property type="term" value="F:zinc ion binding"/>
    <property type="evidence" value="ECO:0007669"/>
    <property type="project" value="UniProtKB-KW"/>
</dbReference>
<dbReference type="EMBL" id="BRXY01000102">
    <property type="protein sequence ID" value="GMH65628.1"/>
    <property type="molecule type" value="Genomic_DNA"/>
</dbReference>
<feature type="region of interest" description="Disordered" evidence="5">
    <location>
        <begin position="69"/>
        <end position="91"/>
    </location>
</feature>
<comment type="caution">
    <text evidence="7">The sequence shown here is derived from an EMBL/GenBank/DDBJ whole genome shotgun (WGS) entry which is preliminary data.</text>
</comment>
<protein>
    <recommendedName>
        <fullName evidence="6">MYND-type domain-containing protein</fullName>
    </recommendedName>
</protein>